<dbReference type="Gene3D" id="2.30.39.10">
    <property type="entry name" value="Alpha-1-antitrypsin, domain 1"/>
    <property type="match status" value="1"/>
</dbReference>
<dbReference type="InterPro" id="IPR023796">
    <property type="entry name" value="Serpin_dom"/>
</dbReference>
<name>A0A1D1UZY3_RAMVA</name>
<evidence type="ECO:0000256" key="1">
    <source>
        <dbReference type="ARBA" id="ARBA00009500"/>
    </source>
</evidence>
<comment type="caution">
    <text evidence="4">The sequence shown here is derived from an EMBL/GenBank/DDBJ whole genome shotgun (WGS) entry which is preliminary data.</text>
</comment>
<proteinExistence type="inferred from homology"/>
<evidence type="ECO:0000259" key="3">
    <source>
        <dbReference type="Pfam" id="PF00079"/>
    </source>
</evidence>
<sequence length="85" mass="8982">MRFPTVVGLVVAALLVALFANAAPSGKDVNEEGTEAAAATFMSLAGMSMAKELPPVEFFIDHPFMFAIRHDGSGTILFLGRVAKL</sequence>
<evidence type="ECO:0000313" key="4">
    <source>
        <dbReference type="EMBL" id="GAU95159.1"/>
    </source>
</evidence>
<protein>
    <recommendedName>
        <fullName evidence="3">Serpin domain-containing protein</fullName>
    </recommendedName>
</protein>
<gene>
    <name evidence="4" type="primary">RvY_06831-1</name>
    <name evidence="4" type="synonym">RvY_06831.1</name>
    <name evidence="4" type="ORF">RvY_06831</name>
</gene>
<organism evidence="4 5">
    <name type="scientific">Ramazzottius varieornatus</name>
    <name type="common">Water bear</name>
    <name type="synonym">Tardigrade</name>
    <dbReference type="NCBI Taxonomy" id="947166"/>
    <lineage>
        <taxon>Eukaryota</taxon>
        <taxon>Metazoa</taxon>
        <taxon>Ecdysozoa</taxon>
        <taxon>Tardigrada</taxon>
        <taxon>Eutardigrada</taxon>
        <taxon>Parachela</taxon>
        <taxon>Hypsibioidea</taxon>
        <taxon>Ramazzottiidae</taxon>
        <taxon>Ramazzottius</taxon>
    </lineage>
</organism>
<accession>A0A1D1UZY3</accession>
<keyword evidence="5" id="KW-1185">Reference proteome</keyword>
<dbReference type="STRING" id="947166.A0A1D1UZY3"/>
<feature type="domain" description="Serpin" evidence="3">
    <location>
        <begin position="28"/>
        <end position="84"/>
    </location>
</feature>
<dbReference type="Proteomes" id="UP000186922">
    <property type="component" value="Unassembled WGS sequence"/>
</dbReference>
<dbReference type="EMBL" id="BDGG01000003">
    <property type="protein sequence ID" value="GAU95159.1"/>
    <property type="molecule type" value="Genomic_DNA"/>
</dbReference>
<feature type="chain" id="PRO_5008897865" description="Serpin domain-containing protein" evidence="2">
    <location>
        <begin position="23"/>
        <end position="85"/>
    </location>
</feature>
<dbReference type="InterPro" id="IPR042185">
    <property type="entry name" value="Serpin_sf_2"/>
</dbReference>
<dbReference type="PANTHER" id="PTHR11461:SF211">
    <property type="entry name" value="GH10112P-RELATED"/>
    <property type="match status" value="1"/>
</dbReference>
<evidence type="ECO:0000256" key="2">
    <source>
        <dbReference type="SAM" id="SignalP"/>
    </source>
</evidence>
<keyword evidence="2" id="KW-0732">Signal</keyword>
<dbReference type="GO" id="GO:0004867">
    <property type="term" value="F:serine-type endopeptidase inhibitor activity"/>
    <property type="evidence" value="ECO:0007669"/>
    <property type="project" value="InterPro"/>
</dbReference>
<feature type="signal peptide" evidence="2">
    <location>
        <begin position="1"/>
        <end position="22"/>
    </location>
</feature>
<dbReference type="PROSITE" id="PS00284">
    <property type="entry name" value="SERPIN"/>
    <property type="match status" value="1"/>
</dbReference>
<dbReference type="InterPro" id="IPR036186">
    <property type="entry name" value="Serpin_sf"/>
</dbReference>
<dbReference type="PANTHER" id="PTHR11461">
    <property type="entry name" value="SERINE PROTEASE INHIBITOR, SERPIN"/>
    <property type="match status" value="1"/>
</dbReference>
<dbReference type="AlphaFoldDB" id="A0A1D1UZY3"/>
<reference evidence="4 5" key="1">
    <citation type="journal article" date="2016" name="Nat. Commun.">
        <title>Extremotolerant tardigrade genome and improved radiotolerance of human cultured cells by tardigrade-unique protein.</title>
        <authorList>
            <person name="Hashimoto T."/>
            <person name="Horikawa D.D."/>
            <person name="Saito Y."/>
            <person name="Kuwahara H."/>
            <person name="Kozuka-Hata H."/>
            <person name="Shin-I T."/>
            <person name="Minakuchi Y."/>
            <person name="Ohishi K."/>
            <person name="Motoyama A."/>
            <person name="Aizu T."/>
            <person name="Enomoto A."/>
            <person name="Kondo K."/>
            <person name="Tanaka S."/>
            <person name="Hara Y."/>
            <person name="Koshikawa S."/>
            <person name="Sagara H."/>
            <person name="Miura T."/>
            <person name="Yokobori S."/>
            <person name="Miyagawa K."/>
            <person name="Suzuki Y."/>
            <person name="Kubo T."/>
            <person name="Oyama M."/>
            <person name="Kohara Y."/>
            <person name="Fujiyama A."/>
            <person name="Arakawa K."/>
            <person name="Katayama T."/>
            <person name="Toyoda A."/>
            <person name="Kunieda T."/>
        </authorList>
    </citation>
    <scope>NUCLEOTIDE SEQUENCE [LARGE SCALE GENOMIC DNA]</scope>
    <source>
        <strain evidence="4 5">YOKOZUNA-1</strain>
    </source>
</reference>
<comment type="similarity">
    <text evidence="1">Belongs to the serpin family.</text>
</comment>
<dbReference type="SUPFAM" id="SSF56574">
    <property type="entry name" value="Serpins"/>
    <property type="match status" value="1"/>
</dbReference>
<dbReference type="OrthoDB" id="6419887at2759"/>
<dbReference type="GO" id="GO:0005615">
    <property type="term" value="C:extracellular space"/>
    <property type="evidence" value="ECO:0007669"/>
    <property type="project" value="InterPro"/>
</dbReference>
<dbReference type="InterPro" id="IPR000215">
    <property type="entry name" value="Serpin_fam"/>
</dbReference>
<evidence type="ECO:0000313" key="5">
    <source>
        <dbReference type="Proteomes" id="UP000186922"/>
    </source>
</evidence>
<dbReference type="InterPro" id="IPR023795">
    <property type="entry name" value="Serpin_CS"/>
</dbReference>
<dbReference type="Pfam" id="PF00079">
    <property type="entry name" value="Serpin"/>
    <property type="match status" value="1"/>
</dbReference>